<dbReference type="Pfam" id="PF01266">
    <property type="entry name" value="DAO"/>
    <property type="match status" value="1"/>
</dbReference>
<dbReference type="PANTHER" id="PTHR13847">
    <property type="entry name" value="SARCOSINE DEHYDROGENASE-RELATED"/>
    <property type="match status" value="1"/>
</dbReference>
<organism evidence="4 5">
    <name type="scientific">Nguyenibacter vanlangensis</name>
    <dbReference type="NCBI Taxonomy" id="1216886"/>
    <lineage>
        <taxon>Bacteria</taxon>
        <taxon>Pseudomonadati</taxon>
        <taxon>Pseudomonadota</taxon>
        <taxon>Alphaproteobacteria</taxon>
        <taxon>Acetobacterales</taxon>
        <taxon>Acetobacteraceae</taxon>
        <taxon>Nguyenibacter</taxon>
    </lineage>
</organism>
<proteinExistence type="predicted"/>
<name>A0A7Y7J0T8_9PROT</name>
<dbReference type="InterPro" id="IPR036188">
    <property type="entry name" value="FAD/NAD-bd_sf"/>
</dbReference>
<feature type="non-terminal residue" evidence="4">
    <location>
        <position position="170"/>
    </location>
</feature>
<reference evidence="4 5" key="1">
    <citation type="submission" date="2020-06" db="EMBL/GenBank/DDBJ databases">
        <title>Description of novel acetic acid bacteria.</title>
        <authorList>
            <person name="Sombolestani A."/>
        </authorList>
    </citation>
    <scope>NUCLEOTIDE SEQUENCE [LARGE SCALE GENOMIC DNA]</scope>
    <source>
        <strain evidence="4 5">LMG 31431</strain>
    </source>
</reference>
<dbReference type="Gene3D" id="3.50.50.60">
    <property type="entry name" value="FAD/NAD(P)-binding domain"/>
    <property type="match status" value="1"/>
</dbReference>
<protein>
    <submittedName>
        <fullName evidence="4">FAD-binding oxidoreductase</fullName>
    </submittedName>
</protein>
<evidence type="ECO:0000256" key="1">
    <source>
        <dbReference type="ARBA" id="ARBA00023002"/>
    </source>
</evidence>
<gene>
    <name evidence="4" type="ORF">HUK84_20265</name>
</gene>
<evidence type="ECO:0000256" key="2">
    <source>
        <dbReference type="SAM" id="MobiDB-lite"/>
    </source>
</evidence>
<dbReference type="InterPro" id="IPR006076">
    <property type="entry name" value="FAD-dep_OxRdtase"/>
</dbReference>
<dbReference type="EMBL" id="JABXXP010000933">
    <property type="protein sequence ID" value="NVN13441.1"/>
    <property type="molecule type" value="Genomic_DNA"/>
</dbReference>
<evidence type="ECO:0000313" key="5">
    <source>
        <dbReference type="Proteomes" id="UP000534870"/>
    </source>
</evidence>
<dbReference type="SUPFAM" id="SSF51905">
    <property type="entry name" value="FAD/NAD(P)-binding domain"/>
    <property type="match status" value="1"/>
</dbReference>
<evidence type="ECO:0000313" key="4">
    <source>
        <dbReference type="EMBL" id="NVN13441.1"/>
    </source>
</evidence>
<dbReference type="AlphaFoldDB" id="A0A7Y7J0T8"/>
<evidence type="ECO:0000259" key="3">
    <source>
        <dbReference type="Pfam" id="PF01266"/>
    </source>
</evidence>
<dbReference type="PANTHER" id="PTHR13847:SF289">
    <property type="entry name" value="GLYCINE OXIDASE"/>
    <property type="match status" value="1"/>
</dbReference>
<feature type="region of interest" description="Disordered" evidence="2">
    <location>
        <begin position="24"/>
        <end position="44"/>
    </location>
</feature>
<sequence>MLKHRLCRGWFGVMGIRYTNGSAATMEPSERTRSPHVMTSPSRPKPRYDVVVVGAGIIGLSTALFLRERGLSVAVLDKGVPAYEQSSRNWGWMRTVGQDMAELELALQSRPLWRRWAAEGDFGFRPCGLVSLAETEAEWSALQAWFAQARGRGLDTRELDSEAVARALPQ</sequence>
<dbReference type="Gene3D" id="3.30.9.10">
    <property type="entry name" value="D-Amino Acid Oxidase, subunit A, domain 2"/>
    <property type="match status" value="1"/>
</dbReference>
<dbReference type="GO" id="GO:0016491">
    <property type="term" value="F:oxidoreductase activity"/>
    <property type="evidence" value="ECO:0007669"/>
    <property type="project" value="UniProtKB-KW"/>
</dbReference>
<comment type="caution">
    <text evidence="4">The sequence shown here is derived from an EMBL/GenBank/DDBJ whole genome shotgun (WGS) entry which is preliminary data.</text>
</comment>
<keyword evidence="1" id="KW-0560">Oxidoreductase</keyword>
<feature type="domain" description="FAD dependent oxidoreductase" evidence="3">
    <location>
        <begin position="49"/>
        <end position="169"/>
    </location>
</feature>
<accession>A0A7Y7J0T8</accession>
<dbReference type="Proteomes" id="UP000534870">
    <property type="component" value="Unassembled WGS sequence"/>
</dbReference>
<dbReference type="GO" id="GO:0005737">
    <property type="term" value="C:cytoplasm"/>
    <property type="evidence" value="ECO:0007669"/>
    <property type="project" value="TreeGrafter"/>
</dbReference>